<gene>
    <name evidence="1" type="ORF">IQ782_02905</name>
</gene>
<dbReference type="InterPro" id="IPR014974">
    <property type="entry name" value="DUF1833"/>
</dbReference>
<dbReference type="RefSeq" id="WP_194133086.1">
    <property type="nucleotide sequence ID" value="NZ_JADFFK010000001.1"/>
</dbReference>
<name>A0ABR9WWY0_9RHOB</name>
<protein>
    <submittedName>
        <fullName evidence="1">DUF1833 family protein</fullName>
    </submittedName>
</protein>
<comment type="caution">
    <text evidence="1">The sequence shown here is derived from an EMBL/GenBank/DDBJ whole genome shotgun (WGS) entry which is preliminary data.</text>
</comment>
<proteinExistence type="predicted"/>
<sequence length="156" mass="17340">MRPLSDQLLAEMYADSNGAVLVPLVKLEHVDWEMPVCLARNAEPVSHGGETYVPFPMELSLPDDEDEGLPILRWTAQNVVREIMWYFRRVSGVVRGTVVYVQPAVPGVVEIGPFEVEISGIEYDEQTLSGVMTIEPILEEAFGYLTMTPGTTPALF</sequence>
<evidence type="ECO:0000313" key="1">
    <source>
        <dbReference type="EMBL" id="MBE9635783.1"/>
    </source>
</evidence>
<evidence type="ECO:0000313" key="2">
    <source>
        <dbReference type="Proteomes" id="UP000607796"/>
    </source>
</evidence>
<reference evidence="1 2" key="1">
    <citation type="journal article" date="2021" name="Int. J. Syst. Evol. Microbiol.">
        <title>Salipiger mangrovisoli sp. nov., isolated from mangrove soil and the proposal for the reclassification of Paraphaeobacter pallidus as Salipiger pallidus comb. nov.</title>
        <authorList>
            <person name="Du J."/>
            <person name="Liu Y."/>
            <person name="Pei T."/>
            <person name="Deng M.R."/>
            <person name="Zhu H."/>
        </authorList>
    </citation>
    <scope>NUCLEOTIDE SEQUENCE [LARGE SCALE GENOMIC DNA]</scope>
    <source>
        <strain evidence="1 2">6D45A</strain>
    </source>
</reference>
<organism evidence="1 2">
    <name type="scientific">Salipiger mangrovisoli</name>
    <dbReference type="NCBI Taxonomy" id="2865933"/>
    <lineage>
        <taxon>Bacteria</taxon>
        <taxon>Pseudomonadati</taxon>
        <taxon>Pseudomonadota</taxon>
        <taxon>Alphaproteobacteria</taxon>
        <taxon>Rhodobacterales</taxon>
        <taxon>Roseobacteraceae</taxon>
        <taxon>Salipiger</taxon>
    </lineage>
</organism>
<dbReference type="Proteomes" id="UP000607796">
    <property type="component" value="Unassembled WGS sequence"/>
</dbReference>
<dbReference type="Pfam" id="PF08875">
    <property type="entry name" value="DUF1833"/>
    <property type="match status" value="1"/>
</dbReference>
<dbReference type="EMBL" id="JADFFK010000001">
    <property type="protein sequence ID" value="MBE9635783.1"/>
    <property type="molecule type" value="Genomic_DNA"/>
</dbReference>
<keyword evidence="2" id="KW-1185">Reference proteome</keyword>
<accession>A0ABR9WWY0</accession>